<feature type="domain" description="Peptidase C51" evidence="3">
    <location>
        <begin position="74"/>
        <end position="139"/>
    </location>
</feature>
<evidence type="ECO:0000256" key="1">
    <source>
        <dbReference type="SAM" id="MobiDB-lite"/>
    </source>
</evidence>
<dbReference type="InterPro" id="IPR038765">
    <property type="entry name" value="Papain-like_cys_pep_sf"/>
</dbReference>
<evidence type="ECO:0000256" key="2">
    <source>
        <dbReference type="SAM" id="SignalP"/>
    </source>
</evidence>
<dbReference type="Gene3D" id="3.90.1720.10">
    <property type="entry name" value="endopeptidase domain like (from Nostoc punctiforme)"/>
    <property type="match status" value="1"/>
</dbReference>
<keyword evidence="5" id="KW-1185">Reference proteome</keyword>
<sequence>MSMFSKFGAVAFMLAACSFPLMGCTVEMEPGDDIEAADEDLSDGDEIESVGEADQELSAEESSLVAPACNQCDNCVYYARCRQPALPYGLTSFQDKMNIVNTQTAKAGYVAIIQTSSSYGHVAYVTKVEGSKIFIAEGNWPNGQCGTRSGTKAALNIKGFFKP</sequence>
<gene>
    <name evidence="4" type="ORF">CAP_0258</name>
</gene>
<feature type="chain" id="PRO_5001496967" description="Peptidase C51 domain-containing protein" evidence="2">
    <location>
        <begin position="24"/>
        <end position="163"/>
    </location>
</feature>
<reference evidence="4 5" key="1">
    <citation type="submission" date="2013-05" db="EMBL/GenBank/DDBJ databases">
        <title>Genome assembly of Chondromyces apiculatus DSM 436.</title>
        <authorList>
            <person name="Sharma G."/>
            <person name="Khatri I."/>
            <person name="Kaur C."/>
            <person name="Mayilraj S."/>
            <person name="Subramanian S."/>
        </authorList>
    </citation>
    <scope>NUCLEOTIDE SEQUENCE [LARGE SCALE GENOMIC DNA]</scope>
    <source>
        <strain evidence="4 5">DSM 436</strain>
    </source>
</reference>
<dbReference type="SUPFAM" id="SSF54001">
    <property type="entry name" value="Cysteine proteinases"/>
    <property type="match status" value="1"/>
</dbReference>
<proteinExistence type="predicted"/>
<dbReference type="Pfam" id="PF05257">
    <property type="entry name" value="CHAP"/>
    <property type="match status" value="1"/>
</dbReference>
<comment type="caution">
    <text evidence="4">The sequence shown here is derived from an EMBL/GenBank/DDBJ whole genome shotgun (WGS) entry which is preliminary data.</text>
</comment>
<dbReference type="AlphaFoldDB" id="A0A017TFB3"/>
<dbReference type="Proteomes" id="UP000019678">
    <property type="component" value="Unassembled WGS sequence"/>
</dbReference>
<keyword evidence="2" id="KW-0732">Signal</keyword>
<feature type="region of interest" description="Disordered" evidence="1">
    <location>
        <begin position="35"/>
        <end position="54"/>
    </location>
</feature>
<evidence type="ECO:0000259" key="3">
    <source>
        <dbReference type="Pfam" id="PF05257"/>
    </source>
</evidence>
<dbReference type="eggNOG" id="COG3942">
    <property type="taxonomic scope" value="Bacteria"/>
</dbReference>
<evidence type="ECO:0000313" key="4">
    <source>
        <dbReference type="EMBL" id="EYF07505.1"/>
    </source>
</evidence>
<protein>
    <recommendedName>
        <fullName evidence="3">Peptidase C51 domain-containing protein</fullName>
    </recommendedName>
</protein>
<name>A0A017TFB3_9BACT</name>
<dbReference type="EMBL" id="ASRX01000010">
    <property type="protein sequence ID" value="EYF07505.1"/>
    <property type="molecule type" value="Genomic_DNA"/>
</dbReference>
<feature type="signal peptide" evidence="2">
    <location>
        <begin position="1"/>
        <end position="23"/>
    </location>
</feature>
<accession>A0A017TFB3</accession>
<organism evidence="4 5">
    <name type="scientific">Chondromyces apiculatus DSM 436</name>
    <dbReference type="NCBI Taxonomy" id="1192034"/>
    <lineage>
        <taxon>Bacteria</taxon>
        <taxon>Pseudomonadati</taxon>
        <taxon>Myxococcota</taxon>
        <taxon>Polyangia</taxon>
        <taxon>Polyangiales</taxon>
        <taxon>Polyangiaceae</taxon>
        <taxon>Chondromyces</taxon>
    </lineage>
</organism>
<dbReference type="RefSeq" id="WP_052374450.1">
    <property type="nucleotide sequence ID" value="NZ_ASRX01000010.1"/>
</dbReference>
<dbReference type="InterPro" id="IPR007921">
    <property type="entry name" value="CHAP_dom"/>
</dbReference>
<dbReference type="PROSITE" id="PS51257">
    <property type="entry name" value="PROKAR_LIPOPROTEIN"/>
    <property type="match status" value="1"/>
</dbReference>
<evidence type="ECO:0000313" key="5">
    <source>
        <dbReference type="Proteomes" id="UP000019678"/>
    </source>
</evidence>